<dbReference type="OrthoDB" id="10250730at2759"/>
<evidence type="ECO:0000313" key="5">
    <source>
        <dbReference type="Proteomes" id="UP000507470"/>
    </source>
</evidence>
<organism evidence="4 5">
    <name type="scientific">Mytilus coruscus</name>
    <name type="common">Sea mussel</name>
    <dbReference type="NCBI Taxonomy" id="42192"/>
    <lineage>
        <taxon>Eukaryota</taxon>
        <taxon>Metazoa</taxon>
        <taxon>Spiralia</taxon>
        <taxon>Lophotrochozoa</taxon>
        <taxon>Mollusca</taxon>
        <taxon>Bivalvia</taxon>
        <taxon>Autobranchia</taxon>
        <taxon>Pteriomorphia</taxon>
        <taxon>Mytilida</taxon>
        <taxon>Mytiloidea</taxon>
        <taxon>Mytilidae</taxon>
        <taxon>Mytilinae</taxon>
        <taxon>Mytilus</taxon>
    </lineage>
</organism>
<protein>
    <recommendedName>
        <fullName evidence="3">Methyltransferase domain-containing protein</fullName>
    </recommendedName>
</protein>
<gene>
    <name evidence="4" type="ORF">MCOR_6452</name>
</gene>
<accession>A0A6J8ADF2</accession>
<dbReference type="PANTHER" id="PTHR44068">
    <property type="entry name" value="ZGC:194242"/>
    <property type="match status" value="1"/>
</dbReference>
<dbReference type="Gene3D" id="3.40.50.150">
    <property type="entry name" value="Vaccinia Virus protein VP39"/>
    <property type="match status" value="1"/>
</dbReference>
<reference evidence="4 5" key="1">
    <citation type="submission" date="2020-06" db="EMBL/GenBank/DDBJ databases">
        <authorList>
            <person name="Li R."/>
            <person name="Bekaert M."/>
        </authorList>
    </citation>
    <scope>NUCLEOTIDE SEQUENCE [LARGE SCALE GENOMIC DNA]</scope>
    <source>
        <strain evidence="5">wild</strain>
    </source>
</reference>
<evidence type="ECO:0000313" key="4">
    <source>
        <dbReference type="EMBL" id="CAC5365980.1"/>
    </source>
</evidence>
<dbReference type="Proteomes" id="UP000507470">
    <property type="component" value="Unassembled WGS sequence"/>
</dbReference>
<keyword evidence="1" id="KW-0808">Transferase</keyword>
<dbReference type="InterPro" id="IPR029063">
    <property type="entry name" value="SAM-dependent_MTases_sf"/>
</dbReference>
<dbReference type="EMBL" id="CACVKT020001210">
    <property type="protein sequence ID" value="CAC5365980.1"/>
    <property type="molecule type" value="Genomic_DNA"/>
</dbReference>
<dbReference type="GO" id="GO:0016126">
    <property type="term" value="P:sterol biosynthetic process"/>
    <property type="evidence" value="ECO:0007669"/>
    <property type="project" value="TreeGrafter"/>
</dbReference>
<feature type="domain" description="Methyltransferase" evidence="3">
    <location>
        <begin position="92"/>
        <end position="188"/>
    </location>
</feature>
<keyword evidence="5" id="KW-1185">Reference proteome</keyword>
<dbReference type="PANTHER" id="PTHR44068:SF1">
    <property type="entry name" value="HYPOTHETICAL LOC100005854"/>
    <property type="match status" value="1"/>
</dbReference>
<evidence type="ECO:0000256" key="1">
    <source>
        <dbReference type="ARBA" id="ARBA00022679"/>
    </source>
</evidence>
<dbReference type="GO" id="GO:0005783">
    <property type="term" value="C:endoplasmic reticulum"/>
    <property type="evidence" value="ECO:0007669"/>
    <property type="project" value="TreeGrafter"/>
</dbReference>
<dbReference type="InterPro" id="IPR050447">
    <property type="entry name" value="Erg6_SMT_methyltransf"/>
</dbReference>
<evidence type="ECO:0000259" key="3">
    <source>
        <dbReference type="Pfam" id="PF13649"/>
    </source>
</evidence>
<dbReference type="Pfam" id="PF13649">
    <property type="entry name" value="Methyltransf_25"/>
    <property type="match status" value="1"/>
</dbReference>
<dbReference type="GO" id="GO:0003838">
    <property type="term" value="F:sterol 24-C-methyltransferase activity"/>
    <property type="evidence" value="ECO:0007669"/>
    <property type="project" value="TreeGrafter"/>
</dbReference>
<sequence>MKDIQHHDERRKRSQEKMEYLASGTPIKPGMNSSALVWRMTNIITEYLAQNLRKPGSGFFGWYVTKNIFLRRNVILEENGAKLCQIEPHYNVLEVGFGPGVGLETAWKYVTGGNGKIYGVDFSDKMISLTKRRLAKQINDGKVCIQKGNVLNLPFDNDTFHRVFHCNCYYFWPDLQAGCRELYRVMRPHARMVTTIRVDSIKAITQKNILKYGQTSDHVEYMKTLEKVGFKNVSMQNVEDSGQTFQAIFADVDKRNSSSNKKT</sequence>
<name>A0A6J8ADF2_MYTCO</name>
<dbReference type="AlphaFoldDB" id="A0A6J8ADF2"/>
<dbReference type="SUPFAM" id="SSF53335">
    <property type="entry name" value="S-adenosyl-L-methionine-dependent methyltransferases"/>
    <property type="match status" value="1"/>
</dbReference>
<evidence type="ECO:0000256" key="2">
    <source>
        <dbReference type="ARBA" id="ARBA00038188"/>
    </source>
</evidence>
<comment type="similarity">
    <text evidence="2">Belongs to the class I-like SAM-binding methyltransferase superfamily. Erg6/SMT family.</text>
</comment>
<dbReference type="CDD" id="cd02440">
    <property type="entry name" value="AdoMet_MTases"/>
    <property type="match status" value="1"/>
</dbReference>
<proteinExistence type="inferred from homology"/>
<dbReference type="InterPro" id="IPR041698">
    <property type="entry name" value="Methyltransf_25"/>
</dbReference>